<evidence type="ECO:0000313" key="3">
    <source>
        <dbReference type="Proteomes" id="UP001197114"/>
    </source>
</evidence>
<feature type="transmembrane region" description="Helical" evidence="1">
    <location>
        <begin position="21"/>
        <end position="44"/>
    </location>
</feature>
<dbReference type="Proteomes" id="UP001197114">
    <property type="component" value="Unassembled WGS sequence"/>
</dbReference>
<keyword evidence="3" id="KW-1185">Reference proteome</keyword>
<dbReference type="EMBL" id="WMBF01000455">
    <property type="protein sequence ID" value="MBW5425192.1"/>
    <property type="molecule type" value="Genomic_DNA"/>
</dbReference>
<dbReference type="InterPro" id="IPR006311">
    <property type="entry name" value="TAT_signal"/>
</dbReference>
<keyword evidence="1" id="KW-0812">Transmembrane</keyword>
<accession>A0ABS6YUS9</accession>
<protein>
    <submittedName>
        <fullName evidence="2">Uncharacterized protein</fullName>
    </submittedName>
</protein>
<dbReference type="PROSITE" id="PS51318">
    <property type="entry name" value="TAT"/>
    <property type="match status" value="1"/>
</dbReference>
<evidence type="ECO:0000256" key="1">
    <source>
        <dbReference type="SAM" id="Phobius"/>
    </source>
</evidence>
<reference evidence="2 3" key="1">
    <citation type="submission" date="2019-11" db="EMBL/GenBank/DDBJ databases">
        <authorList>
            <person name="Ay H."/>
        </authorList>
    </citation>
    <scope>NUCLEOTIDE SEQUENCE [LARGE SCALE GENOMIC DNA]</scope>
    <source>
        <strain evidence="2 3">BG9H</strain>
    </source>
</reference>
<evidence type="ECO:0000313" key="2">
    <source>
        <dbReference type="EMBL" id="MBW5425192.1"/>
    </source>
</evidence>
<feature type="non-terminal residue" evidence="2">
    <location>
        <position position="47"/>
    </location>
</feature>
<keyword evidence="1" id="KW-1133">Transmembrane helix</keyword>
<keyword evidence="1" id="KW-0472">Membrane</keyword>
<comment type="caution">
    <text evidence="2">The sequence shown here is derived from an EMBL/GenBank/DDBJ whole genome shotgun (WGS) entry which is preliminary data.</text>
</comment>
<gene>
    <name evidence="2" type="ORF">GKQ77_27140</name>
</gene>
<organism evidence="2 3">
    <name type="scientific">Streptomyces anatolicus</name>
    <dbReference type="NCBI Taxonomy" id="2675858"/>
    <lineage>
        <taxon>Bacteria</taxon>
        <taxon>Bacillati</taxon>
        <taxon>Actinomycetota</taxon>
        <taxon>Actinomycetes</taxon>
        <taxon>Kitasatosporales</taxon>
        <taxon>Streptomycetaceae</taxon>
        <taxon>Streptomyces</taxon>
    </lineage>
</organism>
<proteinExistence type="predicted"/>
<sequence>MTEHARDAGASGGGRRGVLRAGAAVTATGVGAALGAALGGGLLAGCG</sequence>
<name>A0ABS6YUS9_9ACTN</name>